<dbReference type="InterPro" id="IPR017916">
    <property type="entry name" value="SB_dom"/>
</dbReference>
<dbReference type="PANTHER" id="PTHR23306">
    <property type="entry name" value="TUMOR SUSCEPTIBILITY GENE 101 PROTEIN-RELATED"/>
    <property type="match status" value="1"/>
</dbReference>
<reference evidence="10" key="1">
    <citation type="submission" date="2023-06" db="EMBL/GenBank/DDBJ databases">
        <authorList>
            <person name="Delattre M."/>
        </authorList>
    </citation>
    <scope>NUCLEOTIDE SEQUENCE</scope>
    <source>
        <strain evidence="10">AF72</strain>
    </source>
</reference>
<dbReference type="SUPFAM" id="SSF54495">
    <property type="entry name" value="UBC-like"/>
    <property type="match status" value="1"/>
</dbReference>
<name>A0AA36FXX3_9BILA</name>
<dbReference type="EMBL" id="CATQJA010002491">
    <property type="protein sequence ID" value="CAJ0570864.1"/>
    <property type="molecule type" value="Genomic_DNA"/>
</dbReference>
<keyword evidence="3" id="KW-0813">Transport</keyword>
<dbReference type="PANTHER" id="PTHR23306:SF3">
    <property type="entry name" value="TUMOR SUPPRESSOR PROTEIN 101"/>
    <property type="match status" value="1"/>
</dbReference>
<feature type="domain" description="UEV" evidence="9">
    <location>
        <begin position="1"/>
        <end position="120"/>
    </location>
</feature>
<gene>
    <name evidence="10" type="ORF">MSPICULIGERA_LOCUS9297</name>
</gene>
<evidence type="ECO:0000259" key="9">
    <source>
        <dbReference type="PROSITE" id="PS51322"/>
    </source>
</evidence>
<comment type="similarity">
    <text evidence="2">Belongs to the ubiquitin-conjugating enzyme family. UEV subfamily.</text>
</comment>
<organism evidence="10 11">
    <name type="scientific">Mesorhabditis spiculigera</name>
    <dbReference type="NCBI Taxonomy" id="96644"/>
    <lineage>
        <taxon>Eukaryota</taxon>
        <taxon>Metazoa</taxon>
        <taxon>Ecdysozoa</taxon>
        <taxon>Nematoda</taxon>
        <taxon>Chromadorea</taxon>
        <taxon>Rhabditida</taxon>
        <taxon>Rhabditina</taxon>
        <taxon>Rhabditomorpha</taxon>
        <taxon>Rhabditoidea</taxon>
        <taxon>Rhabditidae</taxon>
        <taxon>Mesorhabditinae</taxon>
        <taxon>Mesorhabditis</taxon>
    </lineage>
</organism>
<keyword evidence="6 7" id="KW-0175">Coiled coil</keyword>
<proteinExistence type="inferred from homology"/>
<dbReference type="AlphaFoldDB" id="A0AA36FXX3"/>
<evidence type="ECO:0000256" key="4">
    <source>
        <dbReference type="ARBA" id="ARBA00022753"/>
    </source>
</evidence>
<dbReference type="GO" id="GO:0015031">
    <property type="term" value="P:protein transport"/>
    <property type="evidence" value="ECO:0007669"/>
    <property type="project" value="UniProtKB-KW"/>
</dbReference>
<dbReference type="GO" id="GO:0000813">
    <property type="term" value="C:ESCRT I complex"/>
    <property type="evidence" value="ECO:0007669"/>
    <property type="project" value="TreeGrafter"/>
</dbReference>
<accession>A0AA36FXX3</accession>
<protein>
    <recommendedName>
        <fullName evidence="9">UEV domain-containing protein</fullName>
    </recommendedName>
</protein>
<evidence type="ECO:0000313" key="11">
    <source>
        <dbReference type="Proteomes" id="UP001177023"/>
    </source>
</evidence>
<dbReference type="Gene3D" id="6.10.140.820">
    <property type="match status" value="1"/>
</dbReference>
<dbReference type="PROSITE" id="PS51322">
    <property type="entry name" value="UEV"/>
    <property type="match status" value="1"/>
</dbReference>
<evidence type="ECO:0000256" key="2">
    <source>
        <dbReference type="ARBA" id="ARBA00009594"/>
    </source>
</evidence>
<evidence type="ECO:0000256" key="8">
    <source>
        <dbReference type="SAM" id="MobiDB-lite"/>
    </source>
</evidence>
<sequence>MSALREFKDLLPELENFMYPDGKRRQAFRLKGTIPVPYKGVSYNIPVSVYLWDTHPYYAPICYVTPTSDMVIRESESVNNQGRVFLPYLKDWRFPGYDLNGLLQVMVVVFQEKCPVFAKPSGATSKPSVSSMPSPQPTPYPQTTPYPASSTAGMPPYPTGNTAPYPQSNPYPGYPSAYPGYGGGFSGYPNQGSTRTPPPVPPPPADRTTSIGGDHIKQSLISALQDKFRNKLRDKLGTSQAELASIRQTQNDLKTGQTKLKKITEDLESQQRQLEQFIFVYQDKKTELEKALAECGAGKEGPPIDEAIEAATPLHRQLVDNYAADLACDDTVYTLGKALQHHNITAMDYIKQVCSGGSNYLPI</sequence>
<comment type="subcellular location">
    <subcellularLocation>
        <location evidence="1">Endosome</location>
    </subcellularLocation>
</comment>
<dbReference type="InterPro" id="IPR016135">
    <property type="entry name" value="UBQ-conjugating_enzyme/RWD"/>
</dbReference>
<evidence type="ECO:0000256" key="5">
    <source>
        <dbReference type="ARBA" id="ARBA00022927"/>
    </source>
</evidence>
<dbReference type="Gene3D" id="6.10.250.370">
    <property type="match status" value="1"/>
</dbReference>
<dbReference type="SUPFAM" id="SSF140111">
    <property type="entry name" value="Endosomal sorting complex assembly domain"/>
    <property type="match status" value="1"/>
</dbReference>
<comment type="caution">
    <text evidence="10">The sequence shown here is derived from an EMBL/GenBank/DDBJ whole genome shotgun (WGS) entry which is preliminary data.</text>
</comment>
<keyword evidence="11" id="KW-1185">Reference proteome</keyword>
<feature type="region of interest" description="Disordered" evidence="8">
    <location>
        <begin position="120"/>
        <end position="211"/>
    </location>
</feature>
<dbReference type="Gene3D" id="3.10.110.10">
    <property type="entry name" value="Ubiquitin Conjugating Enzyme"/>
    <property type="match status" value="1"/>
</dbReference>
<dbReference type="Proteomes" id="UP001177023">
    <property type="component" value="Unassembled WGS sequence"/>
</dbReference>
<feature type="compositionally biased region" description="Pro residues" evidence="8">
    <location>
        <begin position="196"/>
        <end position="205"/>
    </location>
</feature>
<keyword evidence="5" id="KW-0653">Protein transport</keyword>
<dbReference type="InterPro" id="IPR037202">
    <property type="entry name" value="ESCRT_assembly_dom"/>
</dbReference>
<evidence type="ECO:0000256" key="7">
    <source>
        <dbReference type="SAM" id="Coils"/>
    </source>
</evidence>
<dbReference type="GO" id="GO:0008333">
    <property type="term" value="P:endosome to lysosome transport"/>
    <property type="evidence" value="ECO:0007669"/>
    <property type="project" value="TreeGrafter"/>
</dbReference>
<dbReference type="Pfam" id="PF05743">
    <property type="entry name" value="UEV"/>
    <property type="match status" value="1"/>
</dbReference>
<dbReference type="InterPro" id="IPR008883">
    <property type="entry name" value="UEV_N"/>
</dbReference>
<feature type="compositionally biased region" description="Pro residues" evidence="8">
    <location>
        <begin position="134"/>
        <end position="144"/>
    </location>
</feature>
<evidence type="ECO:0000313" key="10">
    <source>
        <dbReference type="EMBL" id="CAJ0570864.1"/>
    </source>
</evidence>
<dbReference type="InterPro" id="IPR052070">
    <property type="entry name" value="ESCRT-I_UEV_domain"/>
</dbReference>
<evidence type="ECO:0000256" key="1">
    <source>
        <dbReference type="ARBA" id="ARBA00004177"/>
    </source>
</evidence>
<dbReference type="Pfam" id="PF09454">
    <property type="entry name" value="Vps23_core"/>
    <property type="match status" value="1"/>
</dbReference>
<feature type="coiled-coil region" evidence="7">
    <location>
        <begin position="246"/>
        <end position="273"/>
    </location>
</feature>
<dbReference type="CDD" id="cd11685">
    <property type="entry name" value="UEV_TSG101-like"/>
    <property type="match status" value="1"/>
</dbReference>
<keyword evidence="4" id="KW-0967">Endosome</keyword>
<evidence type="ECO:0000256" key="3">
    <source>
        <dbReference type="ARBA" id="ARBA00022448"/>
    </source>
</evidence>
<evidence type="ECO:0000256" key="6">
    <source>
        <dbReference type="ARBA" id="ARBA00023054"/>
    </source>
</evidence>
<feature type="non-terminal residue" evidence="10">
    <location>
        <position position="1"/>
    </location>
</feature>
<dbReference type="GO" id="GO:0043130">
    <property type="term" value="F:ubiquitin binding"/>
    <property type="evidence" value="ECO:0007669"/>
    <property type="project" value="TreeGrafter"/>
</dbReference>